<dbReference type="InterPro" id="IPR027417">
    <property type="entry name" value="P-loop_NTPase"/>
</dbReference>
<keyword evidence="3" id="KW-1185">Reference proteome</keyword>
<evidence type="ECO:0000259" key="1">
    <source>
        <dbReference type="Pfam" id="PF00005"/>
    </source>
</evidence>
<dbReference type="SUPFAM" id="SSF52540">
    <property type="entry name" value="P-loop containing nucleoside triphosphate hydrolases"/>
    <property type="match status" value="1"/>
</dbReference>
<comment type="caution">
    <text evidence="2">The sequence shown here is derived from an EMBL/GenBank/DDBJ whole genome shotgun (WGS) entry which is preliminary data.</text>
</comment>
<organism evidence="2 3">
    <name type="scientific">Heracleum sosnowskyi</name>
    <dbReference type="NCBI Taxonomy" id="360622"/>
    <lineage>
        <taxon>Eukaryota</taxon>
        <taxon>Viridiplantae</taxon>
        <taxon>Streptophyta</taxon>
        <taxon>Embryophyta</taxon>
        <taxon>Tracheophyta</taxon>
        <taxon>Spermatophyta</taxon>
        <taxon>Magnoliopsida</taxon>
        <taxon>eudicotyledons</taxon>
        <taxon>Gunneridae</taxon>
        <taxon>Pentapetalae</taxon>
        <taxon>asterids</taxon>
        <taxon>campanulids</taxon>
        <taxon>Apiales</taxon>
        <taxon>Apiaceae</taxon>
        <taxon>Apioideae</taxon>
        <taxon>apioid superclade</taxon>
        <taxon>Tordylieae</taxon>
        <taxon>Tordyliinae</taxon>
        <taxon>Heracleum</taxon>
    </lineage>
</organism>
<feature type="domain" description="ABC transporter" evidence="1">
    <location>
        <begin position="144"/>
        <end position="197"/>
    </location>
</feature>
<dbReference type="Pfam" id="PF00005">
    <property type="entry name" value="ABC_tran"/>
    <property type="match status" value="1"/>
</dbReference>
<reference evidence="2" key="1">
    <citation type="submission" date="2023-02" db="EMBL/GenBank/DDBJ databases">
        <title>Genome of toxic invasive species Heracleum sosnowskyi carries increased number of genes despite the absence of recent whole-genome duplications.</title>
        <authorList>
            <person name="Schelkunov M."/>
            <person name="Shtratnikova V."/>
            <person name="Makarenko M."/>
            <person name="Klepikova A."/>
            <person name="Omelchenko D."/>
            <person name="Novikova G."/>
            <person name="Obukhova E."/>
            <person name="Bogdanov V."/>
            <person name="Penin A."/>
            <person name="Logacheva M."/>
        </authorList>
    </citation>
    <scope>NUCLEOTIDE SEQUENCE</scope>
    <source>
        <strain evidence="2">Hsosn_3</strain>
        <tissue evidence="2">Leaf</tissue>
    </source>
</reference>
<name>A0AAD8N323_9APIA</name>
<evidence type="ECO:0000313" key="3">
    <source>
        <dbReference type="Proteomes" id="UP001237642"/>
    </source>
</evidence>
<proteinExistence type="predicted"/>
<sequence>MFFKSLYAYFISHCLKWASIEKLPTFNRLRKGLVLGTEVDVHDLGTEEGKKLLERLVDVDGEDNEKFLLKHRDRVDRVGIDLPQLEVRLEVRFATIRSYMCNFDVFFICLLSATLHSGKFVFALKGLLDTLNIIPRKKERLNVLNDVSGVIRPCRMTLLLGPPSSGKTTLLLALAGKPDPTLKFSGRVTYNGHEMTLCPRKRLLTSA</sequence>
<dbReference type="GO" id="GO:0005524">
    <property type="term" value="F:ATP binding"/>
    <property type="evidence" value="ECO:0007669"/>
    <property type="project" value="InterPro"/>
</dbReference>
<dbReference type="AlphaFoldDB" id="A0AAD8N323"/>
<dbReference type="PANTHER" id="PTHR48040">
    <property type="entry name" value="PLEIOTROPIC DRUG RESISTANCE PROTEIN 1-LIKE ISOFORM X1"/>
    <property type="match status" value="1"/>
</dbReference>
<accession>A0AAD8N323</accession>
<dbReference type="GO" id="GO:0016887">
    <property type="term" value="F:ATP hydrolysis activity"/>
    <property type="evidence" value="ECO:0007669"/>
    <property type="project" value="InterPro"/>
</dbReference>
<dbReference type="EMBL" id="JAUIZM010000003">
    <property type="protein sequence ID" value="KAK1394744.1"/>
    <property type="molecule type" value="Genomic_DNA"/>
</dbReference>
<dbReference type="InterPro" id="IPR003439">
    <property type="entry name" value="ABC_transporter-like_ATP-bd"/>
</dbReference>
<gene>
    <name evidence="2" type="ORF">POM88_013800</name>
</gene>
<reference evidence="2" key="2">
    <citation type="submission" date="2023-05" db="EMBL/GenBank/DDBJ databases">
        <authorList>
            <person name="Schelkunov M.I."/>
        </authorList>
    </citation>
    <scope>NUCLEOTIDE SEQUENCE</scope>
    <source>
        <strain evidence="2">Hsosn_3</strain>
        <tissue evidence="2">Leaf</tissue>
    </source>
</reference>
<protein>
    <submittedName>
        <fullName evidence="2">Pleiotropic drug resistance protein</fullName>
    </submittedName>
</protein>
<dbReference type="Gene3D" id="3.40.50.300">
    <property type="entry name" value="P-loop containing nucleotide triphosphate hydrolases"/>
    <property type="match status" value="1"/>
</dbReference>
<dbReference type="Proteomes" id="UP001237642">
    <property type="component" value="Unassembled WGS sequence"/>
</dbReference>
<evidence type="ECO:0000313" key="2">
    <source>
        <dbReference type="EMBL" id="KAK1394744.1"/>
    </source>
</evidence>
<dbReference type="PANTHER" id="PTHR48040:SF45">
    <property type="entry name" value="PLEIOTROPIC DRUG RESISTANCE PROTEIN 1-LIKE"/>
    <property type="match status" value="1"/>
</dbReference>